<reference evidence="17" key="1">
    <citation type="submission" date="2020-09" db="EMBL/GenBank/DDBJ databases">
        <authorList>
            <person name="Kikuchi T."/>
        </authorList>
    </citation>
    <scope>NUCLEOTIDE SEQUENCE</scope>
    <source>
        <strain evidence="17">SH1</strain>
    </source>
</reference>
<dbReference type="GO" id="GO:0005886">
    <property type="term" value="C:plasma membrane"/>
    <property type="evidence" value="ECO:0007669"/>
    <property type="project" value="UniProtKB-SubCell"/>
</dbReference>
<organism evidence="17 18">
    <name type="scientific">Bursaphelenchus okinawaensis</name>
    <dbReference type="NCBI Taxonomy" id="465554"/>
    <lineage>
        <taxon>Eukaryota</taxon>
        <taxon>Metazoa</taxon>
        <taxon>Ecdysozoa</taxon>
        <taxon>Nematoda</taxon>
        <taxon>Chromadorea</taxon>
        <taxon>Rhabditida</taxon>
        <taxon>Tylenchina</taxon>
        <taxon>Tylenchomorpha</taxon>
        <taxon>Aphelenchoidea</taxon>
        <taxon>Aphelenchoididae</taxon>
        <taxon>Bursaphelenchus</taxon>
    </lineage>
</organism>
<dbReference type="InterPro" id="IPR005821">
    <property type="entry name" value="Ion_trans_dom"/>
</dbReference>
<feature type="repeat" description="ANK" evidence="13">
    <location>
        <begin position="304"/>
        <end position="336"/>
    </location>
</feature>
<feature type="transmembrane region" description="Helical" evidence="15">
    <location>
        <begin position="568"/>
        <end position="585"/>
    </location>
</feature>
<feature type="transmembrane region" description="Helical" evidence="15">
    <location>
        <begin position="525"/>
        <end position="547"/>
    </location>
</feature>
<comment type="caution">
    <text evidence="17">The sequence shown here is derived from an EMBL/GenBank/DDBJ whole genome shotgun (WGS) entry which is preliminary data.</text>
</comment>
<dbReference type="Pfam" id="PF13606">
    <property type="entry name" value="Ank_3"/>
    <property type="match status" value="1"/>
</dbReference>
<feature type="region of interest" description="Disordered" evidence="14">
    <location>
        <begin position="1"/>
        <end position="24"/>
    </location>
</feature>
<evidence type="ECO:0000256" key="13">
    <source>
        <dbReference type="PROSITE-ProRule" id="PRU00023"/>
    </source>
</evidence>
<name>A0A811KS14_9BILA</name>
<dbReference type="PANTHER" id="PTHR10582:SF30">
    <property type="entry name" value="ION TRANSPORT DOMAIN-CONTAINING PROTEIN"/>
    <property type="match status" value="1"/>
</dbReference>
<keyword evidence="12" id="KW-0407">Ion channel</keyword>
<dbReference type="PROSITE" id="PS50088">
    <property type="entry name" value="ANK_REPEAT"/>
    <property type="match status" value="2"/>
</dbReference>
<protein>
    <recommendedName>
        <fullName evidence="16">Ion transport domain-containing protein</fullName>
    </recommendedName>
</protein>
<comment type="subcellular location">
    <subcellularLocation>
        <location evidence="1">Cell membrane</location>
        <topology evidence="1">Multi-pass membrane protein</topology>
    </subcellularLocation>
</comment>
<dbReference type="EMBL" id="CAJFDH010000004">
    <property type="protein sequence ID" value="CAD5218123.1"/>
    <property type="molecule type" value="Genomic_DNA"/>
</dbReference>
<evidence type="ECO:0000256" key="8">
    <source>
        <dbReference type="ARBA" id="ARBA00022837"/>
    </source>
</evidence>
<evidence type="ECO:0000256" key="2">
    <source>
        <dbReference type="ARBA" id="ARBA00022448"/>
    </source>
</evidence>
<keyword evidence="8" id="KW-0106">Calcium</keyword>
<evidence type="ECO:0000256" key="6">
    <source>
        <dbReference type="ARBA" id="ARBA00022692"/>
    </source>
</evidence>
<dbReference type="PROSITE" id="PS50297">
    <property type="entry name" value="ANK_REP_REGION"/>
    <property type="match status" value="1"/>
</dbReference>
<evidence type="ECO:0000256" key="9">
    <source>
        <dbReference type="ARBA" id="ARBA00022989"/>
    </source>
</evidence>
<evidence type="ECO:0000256" key="10">
    <source>
        <dbReference type="ARBA" id="ARBA00023065"/>
    </source>
</evidence>
<evidence type="ECO:0000256" key="4">
    <source>
        <dbReference type="ARBA" id="ARBA00022568"/>
    </source>
</evidence>
<dbReference type="Pfam" id="PF12796">
    <property type="entry name" value="Ank_2"/>
    <property type="match status" value="1"/>
</dbReference>
<gene>
    <name evidence="17" type="ORF">BOKJ2_LOCUS7333</name>
</gene>
<dbReference type="Proteomes" id="UP000614601">
    <property type="component" value="Unassembled WGS sequence"/>
</dbReference>
<dbReference type="AlphaFoldDB" id="A0A811KS14"/>
<keyword evidence="5" id="KW-0107">Calcium channel</keyword>
<dbReference type="SMART" id="SM00248">
    <property type="entry name" value="ANK"/>
    <property type="match status" value="4"/>
</dbReference>
<dbReference type="PANTHER" id="PTHR10582">
    <property type="entry name" value="TRANSIENT RECEPTOR POTENTIAL ION CHANNEL PROTEIN"/>
    <property type="match status" value="1"/>
</dbReference>
<dbReference type="InterPro" id="IPR002110">
    <property type="entry name" value="Ankyrin_rpt"/>
</dbReference>
<dbReference type="GO" id="GO:0005262">
    <property type="term" value="F:calcium channel activity"/>
    <property type="evidence" value="ECO:0007669"/>
    <property type="project" value="UniProtKB-KW"/>
</dbReference>
<evidence type="ECO:0000256" key="3">
    <source>
        <dbReference type="ARBA" id="ARBA00022475"/>
    </source>
</evidence>
<evidence type="ECO:0000256" key="1">
    <source>
        <dbReference type="ARBA" id="ARBA00004651"/>
    </source>
</evidence>
<evidence type="ECO:0000259" key="16">
    <source>
        <dbReference type="Pfam" id="PF00520"/>
    </source>
</evidence>
<evidence type="ECO:0000256" key="12">
    <source>
        <dbReference type="ARBA" id="ARBA00023303"/>
    </source>
</evidence>
<keyword evidence="11 15" id="KW-0472">Membrane</keyword>
<dbReference type="Proteomes" id="UP000783686">
    <property type="component" value="Unassembled WGS sequence"/>
</dbReference>
<accession>A0A811KS14</accession>
<feature type="transmembrane region" description="Helical" evidence="15">
    <location>
        <begin position="640"/>
        <end position="662"/>
    </location>
</feature>
<keyword evidence="4" id="KW-0109">Calcium transport</keyword>
<evidence type="ECO:0000313" key="18">
    <source>
        <dbReference type="Proteomes" id="UP000614601"/>
    </source>
</evidence>
<dbReference type="OrthoDB" id="533508at2759"/>
<dbReference type="EMBL" id="CAJFCW020000004">
    <property type="protein sequence ID" value="CAG9109325.1"/>
    <property type="molecule type" value="Genomic_DNA"/>
</dbReference>
<keyword evidence="2" id="KW-0813">Transport</keyword>
<feature type="domain" description="Ion transport" evidence="16">
    <location>
        <begin position="526"/>
        <end position="765"/>
    </location>
</feature>
<feature type="transmembrane region" description="Helical" evidence="15">
    <location>
        <begin position="597"/>
        <end position="619"/>
    </location>
</feature>
<dbReference type="SUPFAM" id="SSF48403">
    <property type="entry name" value="Ankyrin repeat"/>
    <property type="match status" value="1"/>
</dbReference>
<keyword evidence="3" id="KW-1003">Cell membrane</keyword>
<evidence type="ECO:0000256" key="11">
    <source>
        <dbReference type="ARBA" id="ARBA00023136"/>
    </source>
</evidence>
<evidence type="ECO:0000256" key="14">
    <source>
        <dbReference type="SAM" id="MobiDB-lite"/>
    </source>
</evidence>
<feature type="transmembrane region" description="Helical" evidence="15">
    <location>
        <begin position="733"/>
        <end position="753"/>
    </location>
</feature>
<keyword evidence="9 15" id="KW-1133">Transmembrane helix</keyword>
<keyword evidence="6 15" id="KW-0812">Transmembrane</keyword>
<evidence type="ECO:0000256" key="5">
    <source>
        <dbReference type="ARBA" id="ARBA00022673"/>
    </source>
</evidence>
<keyword evidence="18" id="KW-1185">Reference proteome</keyword>
<dbReference type="FunFam" id="1.25.40.20:FF:000181">
    <property type="entry name" value="Nanchung, isoform A"/>
    <property type="match status" value="1"/>
</dbReference>
<proteinExistence type="predicted"/>
<feature type="repeat" description="ANK" evidence="13">
    <location>
        <begin position="202"/>
        <end position="234"/>
    </location>
</feature>
<dbReference type="Gene3D" id="1.25.40.20">
    <property type="entry name" value="Ankyrin repeat-containing domain"/>
    <property type="match status" value="1"/>
</dbReference>
<feature type="compositionally biased region" description="Basic and acidic residues" evidence="14">
    <location>
        <begin position="1"/>
        <end position="17"/>
    </location>
</feature>
<keyword evidence="7" id="KW-0677">Repeat</keyword>
<evidence type="ECO:0000256" key="15">
    <source>
        <dbReference type="SAM" id="Phobius"/>
    </source>
</evidence>
<dbReference type="InterPro" id="IPR036770">
    <property type="entry name" value="Ankyrin_rpt-contain_sf"/>
</dbReference>
<keyword evidence="10" id="KW-0406">Ion transport</keyword>
<evidence type="ECO:0000313" key="17">
    <source>
        <dbReference type="EMBL" id="CAD5218123.1"/>
    </source>
</evidence>
<evidence type="ECO:0000256" key="7">
    <source>
        <dbReference type="ARBA" id="ARBA00022737"/>
    </source>
</evidence>
<sequence>MGNIEGKDAKADKEKQPKVQMAQPLGANDRHYALYNLVDMHGGGELIPWMRYAVNSGDHSLIDGYMETKVCDMTYNGGKGRLESVAELVKARNKERNERLGAFSRKKGKGKSGPNILDNFNQENNQGDLKKALKLLDGGKGGKGDAKYREIVWKLDARGSMGENLLGCCLMQGTAVHNQLAIKLLEQFPKLVNDIFISEDYYGLSPLHQAIVNEDPFMVSYLLSKGAEINQRCYGAFFSPDDQISSRTDSLEHEYVEVNSDDTDYKGKMYFGEYPLAFAACTNQIDCYRILRAHKADPNSRDTNGNTVLHMTVIHENLDMFRLVYETGGKLQTMNKQNLTPLTLAAKLAKKTMFEQILQLESNVIWQYGDAASTAFPLAKIDTINQETGELNEDSALSLVVYGDSKEHLDLLDGLLEDLLQAKWQAYAKKSWQKSLSAFAIYYLFYFLAFMSRPFSLNTSVTADFWITDTGVDNRSHSTLIHMNEYYQEYEQEQHNPISMFFYQHWAHKPSCFLFMYSKQGFQGYVRAVCEITVVLMVFIQIILELVEIRSVGKKRYWQVLKAFPAKIMYKISLIITMCVVPVRFSCGLETKYNIMLVAENTLMLVAVLMTTVHFLFYCRAVKFVGPFVLMVYTIITRDMFRFFVIYFIFLMGFSQGFYLIFLTCERSYRTHLITEENRTFIEAAKMAEDKNIMSIPIESMLRLFITTIGEFTVFYRELNACMATNMASLGKALFFIFEMFVSLMQFNLLIAMMTRTYELIYRTQKEWKRQWAQVILMLELSLKPNDRLMALLKYSRPIGTDKRRRAFVVNRKIDSLNESERIQKERLESEKRKEKKLLLKRRLKGFKDVKNGMRPVTSYLTAPTPMPRR</sequence>
<feature type="transmembrane region" description="Helical" evidence="15">
    <location>
        <begin position="436"/>
        <end position="455"/>
    </location>
</feature>
<dbReference type="InterPro" id="IPR024862">
    <property type="entry name" value="TRPV"/>
</dbReference>
<keyword evidence="13" id="KW-0040">ANK repeat</keyword>
<dbReference type="Pfam" id="PF00520">
    <property type="entry name" value="Ion_trans"/>
    <property type="match status" value="1"/>
</dbReference>
<dbReference type="GO" id="GO:0098703">
    <property type="term" value="P:calcium ion import across plasma membrane"/>
    <property type="evidence" value="ECO:0007669"/>
    <property type="project" value="TreeGrafter"/>
</dbReference>